<dbReference type="Proteomes" id="UP001396898">
    <property type="component" value="Unassembled WGS sequence"/>
</dbReference>
<dbReference type="SUPFAM" id="SSF47802">
    <property type="entry name" value="DNA polymerase beta, N-terminal domain-like"/>
    <property type="match status" value="1"/>
</dbReference>
<evidence type="ECO:0000256" key="3">
    <source>
        <dbReference type="ARBA" id="ARBA00022763"/>
    </source>
</evidence>
<dbReference type="PANTHER" id="PTHR11276">
    <property type="entry name" value="DNA POLYMERASE TYPE-X FAMILY MEMBER"/>
    <property type="match status" value="1"/>
</dbReference>
<feature type="domain" description="BRCT" evidence="9">
    <location>
        <begin position="106"/>
        <end position="131"/>
    </location>
</feature>
<dbReference type="InterPro" id="IPR018944">
    <property type="entry name" value="DNA_pol_lambd_fingers_domain"/>
</dbReference>
<evidence type="ECO:0000259" key="9">
    <source>
        <dbReference type="PROSITE" id="PS50172"/>
    </source>
</evidence>
<dbReference type="PRINTS" id="PR00870">
    <property type="entry name" value="DNAPOLXBETA"/>
</dbReference>
<evidence type="ECO:0000256" key="8">
    <source>
        <dbReference type="SAM" id="MobiDB-lite"/>
    </source>
</evidence>
<comment type="function">
    <text evidence="7">DNA polymerase that functions in several pathways of DNA repair. Involved in base excision repair (BER) responsible for repair of lesions that give rise to abasic (AP) sites in DNA. Also contributes to DNA double-strand break repair by non-homologous end joining and homologous recombination. Has both template-dependent and template-independent (terminal transferase) DNA polymerase activities. Has also a 5'-deoxyribose-5-phosphate lyase (dRP lyase) activity.</text>
</comment>
<dbReference type="Pfam" id="PF14716">
    <property type="entry name" value="HHH_8"/>
    <property type="match status" value="1"/>
</dbReference>
<dbReference type="PROSITE" id="PS50172">
    <property type="entry name" value="BRCT"/>
    <property type="match status" value="1"/>
</dbReference>
<proteinExistence type="inferred from homology"/>
<keyword evidence="1 7" id="KW-0808">Transferase</keyword>
<dbReference type="EC" id="2.7.7.7" evidence="7"/>
<dbReference type="InterPro" id="IPR010996">
    <property type="entry name" value="HHH_MUS81"/>
</dbReference>
<comment type="catalytic activity">
    <reaction evidence="6 7">
        <text>DNA(n) + a 2'-deoxyribonucleoside 5'-triphosphate = DNA(n+1) + diphosphate</text>
        <dbReference type="Rhea" id="RHEA:22508"/>
        <dbReference type="Rhea" id="RHEA-COMP:17339"/>
        <dbReference type="Rhea" id="RHEA-COMP:17340"/>
        <dbReference type="ChEBI" id="CHEBI:33019"/>
        <dbReference type="ChEBI" id="CHEBI:61560"/>
        <dbReference type="ChEBI" id="CHEBI:173112"/>
        <dbReference type="EC" id="2.7.7.7"/>
    </reaction>
</comment>
<dbReference type="CDD" id="cd00141">
    <property type="entry name" value="NT_POLXc"/>
    <property type="match status" value="1"/>
</dbReference>
<dbReference type="Pfam" id="PF14792">
    <property type="entry name" value="DNA_pol_B_palm"/>
    <property type="match status" value="1"/>
</dbReference>
<dbReference type="Gene3D" id="1.10.150.110">
    <property type="entry name" value="DNA polymerase beta, N-terminal domain-like"/>
    <property type="match status" value="1"/>
</dbReference>
<evidence type="ECO:0000256" key="5">
    <source>
        <dbReference type="ARBA" id="ARBA00023204"/>
    </source>
</evidence>
<name>A0ABR1R2I4_9PEZI</name>
<comment type="caution">
    <text evidence="10">The sequence shown here is derived from an EMBL/GenBank/DDBJ whole genome shotgun (WGS) entry which is preliminary data.</text>
</comment>
<evidence type="ECO:0000256" key="7">
    <source>
        <dbReference type="RuleBase" id="RU366014"/>
    </source>
</evidence>
<keyword evidence="2 7" id="KW-0548">Nucleotidyltransferase</keyword>
<evidence type="ECO:0000313" key="11">
    <source>
        <dbReference type="Proteomes" id="UP001396898"/>
    </source>
</evidence>
<keyword evidence="4 7" id="KW-0239">DNA-directed DNA polymerase</keyword>
<dbReference type="Pfam" id="PF10391">
    <property type="entry name" value="DNA_pol_lambd_f"/>
    <property type="match status" value="1"/>
</dbReference>
<comment type="similarity">
    <text evidence="7">Belongs to the DNA polymerase type-X family.</text>
</comment>
<dbReference type="Pfam" id="PF14791">
    <property type="entry name" value="DNA_pol_B_thumb"/>
    <property type="match status" value="1"/>
</dbReference>
<dbReference type="InterPro" id="IPR022312">
    <property type="entry name" value="DNA_pol_X"/>
</dbReference>
<dbReference type="InterPro" id="IPR029398">
    <property type="entry name" value="PolB_thumb"/>
</dbReference>
<sequence length="589" mass="65789">MSQLLFPSIYLLPTNIDPDHLPDLQSQIPSLTYDVDEAEVILGKISKKQRALFELRRLKIATEEVGPDDKPHSPPAKRRKLSDDALPEDGSSTASDEEDCSTKGVVQVVKLSWFTDSISQGEVLPLGEYLIYRGLKLSGQHSQGSSTDSPDNLKHAKAGAEQVPAPVMQEVLHSYNPGSHHHRTGVPLKRPAFVQETTSEHDIEQHLPPVPGFLHTKYSCQRPTLPNPPSSAFIEQLKEIRTTRALLGDKIGVRAYSTCIAAVAAYPHILSNRREVDHLPGCGPKISSLFHEWQTNGCIEEVENAKLDAQLSVLRLFYDIWGVGETTAQEFYGKGWRDLDDIVEYGWDQLSRVQQIGVKYYDEFLLKIPRAEVKAIADIILEHANELHKGYEMVIVGGYRRGKSQSGDVDVLISHRDAAATLLFIEKIVNALVHSGHITHVLTISTRNSARGQEPLPWKSERQAGSGFDTLDKAMVVWQDPEWDRSAAVKNPNPHRRVDIIVAPWKTVGCAVMGWTSATTFQRDLRRYCKTEKQLKFDSSGVRSRVDGSWVDLESGPDGAPAPDMITAEQRVFRSLGLEWRLPEERNTG</sequence>
<comment type="subcellular location">
    <subcellularLocation>
        <location evidence="7">Nucleus</location>
    </subcellularLocation>
</comment>
<keyword evidence="5 7" id="KW-0234">DNA repair</keyword>
<accession>A0ABR1R2I4</accession>
<dbReference type="InterPro" id="IPR027421">
    <property type="entry name" value="DNA_pol_lamdba_lyase_dom_sf"/>
</dbReference>
<dbReference type="SUPFAM" id="SSF81585">
    <property type="entry name" value="PsbU/PolX domain-like"/>
    <property type="match status" value="1"/>
</dbReference>
<keyword evidence="7" id="KW-0539">Nucleus</keyword>
<evidence type="ECO:0000256" key="1">
    <source>
        <dbReference type="ARBA" id="ARBA00022679"/>
    </source>
</evidence>
<reference evidence="10 11" key="1">
    <citation type="submission" date="2023-01" db="EMBL/GenBank/DDBJ databases">
        <title>Analysis of 21 Apiospora genomes using comparative genomics revels a genus with tremendous synthesis potential of carbohydrate active enzymes and secondary metabolites.</title>
        <authorList>
            <person name="Sorensen T."/>
        </authorList>
    </citation>
    <scope>NUCLEOTIDE SEQUENCE [LARGE SCALE GENOMIC DNA]</scope>
    <source>
        <strain evidence="10 11">CBS 20057</strain>
    </source>
</reference>
<dbReference type="PRINTS" id="PR00869">
    <property type="entry name" value="DNAPOLX"/>
</dbReference>
<dbReference type="InterPro" id="IPR002054">
    <property type="entry name" value="DNA-dir_DNA_pol_X"/>
</dbReference>
<dbReference type="Gene3D" id="1.10.150.20">
    <property type="entry name" value="5' to 3' exonuclease, C-terminal subdomain"/>
    <property type="match status" value="1"/>
</dbReference>
<dbReference type="InterPro" id="IPR028207">
    <property type="entry name" value="DNA_pol_B_palm_palm"/>
</dbReference>
<evidence type="ECO:0000256" key="6">
    <source>
        <dbReference type="ARBA" id="ARBA00049244"/>
    </source>
</evidence>
<dbReference type="SMART" id="SM00483">
    <property type="entry name" value="POLXc"/>
    <property type="match status" value="1"/>
</dbReference>
<dbReference type="Gene3D" id="3.30.460.10">
    <property type="entry name" value="Beta Polymerase, domain 2"/>
    <property type="match status" value="1"/>
</dbReference>
<dbReference type="SUPFAM" id="SSF81301">
    <property type="entry name" value="Nucleotidyltransferase"/>
    <property type="match status" value="1"/>
</dbReference>
<gene>
    <name evidence="10" type="ORF">PG991_015702</name>
</gene>
<evidence type="ECO:0000313" key="10">
    <source>
        <dbReference type="EMBL" id="KAK7996235.1"/>
    </source>
</evidence>
<feature type="region of interest" description="Disordered" evidence="8">
    <location>
        <begin position="64"/>
        <end position="101"/>
    </location>
</feature>
<dbReference type="InterPro" id="IPR001357">
    <property type="entry name" value="BRCT_dom"/>
</dbReference>
<keyword evidence="11" id="KW-1185">Reference proteome</keyword>
<dbReference type="InterPro" id="IPR037160">
    <property type="entry name" value="DNA_Pol_thumb_sf"/>
</dbReference>
<dbReference type="PANTHER" id="PTHR11276:SF29">
    <property type="entry name" value="DNA POLYMERASE TYPE-X FAMILY PROTEIN POL4"/>
    <property type="match status" value="1"/>
</dbReference>
<dbReference type="InterPro" id="IPR043519">
    <property type="entry name" value="NT_sf"/>
</dbReference>
<dbReference type="Gene3D" id="3.30.210.10">
    <property type="entry name" value="DNA polymerase, thumb domain"/>
    <property type="match status" value="1"/>
</dbReference>
<protein>
    <recommendedName>
        <fullName evidence="7">DNA polymerase</fullName>
        <ecNumber evidence="7">2.7.7.7</ecNumber>
    </recommendedName>
</protein>
<dbReference type="EMBL" id="JAQQWI010000022">
    <property type="protein sequence ID" value="KAK7996235.1"/>
    <property type="molecule type" value="Genomic_DNA"/>
</dbReference>
<keyword evidence="3 7" id="KW-0227">DNA damage</keyword>
<organism evidence="10 11">
    <name type="scientific">Apiospora marii</name>
    <dbReference type="NCBI Taxonomy" id="335849"/>
    <lineage>
        <taxon>Eukaryota</taxon>
        <taxon>Fungi</taxon>
        <taxon>Dikarya</taxon>
        <taxon>Ascomycota</taxon>
        <taxon>Pezizomycotina</taxon>
        <taxon>Sordariomycetes</taxon>
        <taxon>Xylariomycetidae</taxon>
        <taxon>Amphisphaeriales</taxon>
        <taxon>Apiosporaceae</taxon>
        <taxon>Apiospora</taxon>
    </lineage>
</organism>
<dbReference type="InterPro" id="IPR002008">
    <property type="entry name" value="DNA_pol_X_beta-like"/>
</dbReference>
<evidence type="ECO:0000256" key="4">
    <source>
        <dbReference type="ARBA" id="ARBA00022932"/>
    </source>
</evidence>
<evidence type="ECO:0000256" key="2">
    <source>
        <dbReference type="ARBA" id="ARBA00022695"/>
    </source>
</evidence>